<dbReference type="Proteomes" id="UP000293380">
    <property type="component" value="Unassembled WGS sequence"/>
</dbReference>
<sequence length="252" mass="28467">MKWILTLGLFFITVGSGSTLAASDSHWDGGYQLKQTGEIILDGPQDSISYFIDVDSKKSQAFVSIMITTSSSRRPAIISCDGQYDIKDNKGVLELTLSSQNKGAQCSFPAPQFEIKKTGNNYSIRNDSFSNSPSDQWLQLTKTRDIVCDPTIRHEMDYSNTKTCYYDKKNILQAYKKHLLFENDSDRNDFIKNIQIGKNQQVKNQGNTISVKYTWKADRHLSVLQEYEGGETETLFDYDGKNTKVTINSSAD</sequence>
<evidence type="ECO:0008006" key="4">
    <source>
        <dbReference type="Google" id="ProtNLM"/>
    </source>
</evidence>
<evidence type="ECO:0000313" key="3">
    <source>
        <dbReference type="Proteomes" id="UP000293380"/>
    </source>
</evidence>
<gene>
    <name evidence="2" type="ORF">EYY89_05375</name>
</gene>
<dbReference type="AlphaFoldDB" id="A0A4Q9ER38"/>
<comment type="caution">
    <text evidence="2">The sequence shown here is derived from an EMBL/GenBank/DDBJ whole genome shotgun (WGS) entry which is preliminary data.</text>
</comment>
<protein>
    <recommendedName>
        <fullName evidence="4">YnfC family lipoprotein</fullName>
    </recommendedName>
</protein>
<keyword evidence="1" id="KW-0732">Signal</keyword>
<proteinExistence type="predicted"/>
<reference evidence="2 3" key="1">
    <citation type="submission" date="2019-02" db="EMBL/GenBank/DDBJ databases">
        <title>Comparative genomic analysis of the Hafnia genus genomes.</title>
        <authorList>
            <person name="Zhiqiu Y."/>
            <person name="Chao Y."/>
            <person name="Yuhui D."/>
            <person name="Di H."/>
            <person name="Bin L."/>
        </authorList>
    </citation>
    <scope>NUCLEOTIDE SEQUENCE [LARGE SCALE GENOMIC DNA]</scope>
    <source>
        <strain evidence="2 3">PCM_1194</strain>
    </source>
</reference>
<feature type="signal peptide" evidence="1">
    <location>
        <begin position="1"/>
        <end position="21"/>
    </location>
</feature>
<evidence type="ECO:0000313" key="2">
    <source>
        <dbReference type="EMBL" id="TBM29859.1"/>
    </source>
</evidence>
<name>A0A4Q9ER38_9GAMM</name>
<accession>A0A4Q9ER38</accession>
<dbReference type="EMBL" id="SITD01000039">
    <property type="protein sequence ID" value="TBM29859.1"/>
    <property type="molecule type" value="Genomic_DNA"/>
</dbReference>
<organism evidence="2 3">
    <name type="scientific">Hafnia paralvei</name>
    <dbReference type="NCBI Taxonomy" id="546367"/>
    <lineage>
        <taxon>Bacteria</taxon>
        <taxon>Pseudomonadati</taxon>
        <taxon>Pseudomonadota</taxon>
        <taxon>Gammaproteobacteria</taxon>
        <taxon>Enterobacterales</taxon>
        <taxon>Hafniaceae</taxon>
        <taxon>Hafnia</taxon>
    </lineage>
</organism>
<dbReference type="RefSeq" id="WP_130959132.1">
    <property type="nucleotide sequence ID" value="NZ_SITD01000039.1"/>
</dbReference>
<evidence type="ECO:0000256" key="1">
    <source>
        <dbReference type="SAM" id="SignalP"/>
    </source>
</evidence>
<feature type="chain" id="PRO_5020687923" description="YnfC family lipoprotein" evidence="1">
    <location>
        <begin position="22"/>
        <end position="252"/>
    </location>
</feature>